<name>Q131R2_RHOPS</name>
<gene>
    <name evidence="1" type="ordered locus">RPD_3958</name>
</gene>
<proteinExistence type="predicted"/>
<evidence type="ECO:0000313" key="2">
    <source>
        <dbReference type="Proteomes" id="UP000001818"/>
    </source>
</evidence>
<organism evidence="1 2">
    <name type="scientific">Rhodopseudomonas palustris (strain BisB5)</name>
    <dbReference type="NCBI Taxonomy" id="316057"/>
    <lineage>
        <taxon>Bacteria</taxon>
        <taxon>Pseudomonadati</taxon>
        <taxon>Pseudomonadota</taxon>
        <taxon>Alphaproteobacteria</taxon>
        <taxon>Hyphomicrobiales</taxon>
        <taxon>Nitrobacteraceae</taxon>
        <taxon>Rhodopseudomonas</taxon>
    </lineage>
</organism>
<reference evidence="1 2" key="1">
    <citation type="submission" date="2006-03" db="EMBL/GenBank/DDBJ databases">
        <title>Complete sequence of Rhodopseudomonas palustris BisB5.</title>
        <authorList>
            <consortium name="US DOE Joint Genome Institute"/>
            <person name="Copeland A."/>
            <person name="Lucas S."/>
            <person name="Lapidus A."/>
            <person name="Barry K."/>
            <person name="Detter J.C."/>
            <person name="Glavina del Rio T."/>
            <person name="Hammon N."/>
            <person name="Israni S."/>
            <person name="Dalin E."/>
            <person name="Tice H."/>
            <person name="Pitluck S."/>
            <person name="Chain P."/>
            <person name="Malfatti S."/>
            <person name="Shin M."/>
            <person name="Vergez L."/>
            <person name="Schmutz J."/>
            <person name="Larimer F."/>
            <person name="Land M."/>
            <person name="Hauser L."/>
            <person name="Pelletier D.A."/>
            <person name="Kyrpides N."/>
            <person name="Lykidis A."/>
            <person name="Oda Y."/>
            <person name="Harwood C.S."/>
            <person name="Richardson P."/>
        </authorList>
    </citation>
    <scope>NUCLEOTIDE SEQUENCE [LARGE SCALE GENOMIC DNA]</scope>
    <source>
        <strain evidence="1 2">BisB5</strain>
    </source>
</reference>
<sequence>MRICLLRHAGRMAGIRVIQLQEIQPASPLHRPWIKTRHLGDIVARIDAALAKTPRLSSNRAIPPAPITVAAEPSSSAALSSTDGAEALRLTVHNSRRCDHAPELPALFFLRRVPLDRWKGNWLIGITWIGNDELDLRVTNHKAIRSGDRAIFAMVSSHATGR</sequence>
<dbReference type="EMBL" id="CP000283">
    <property type="protein sequence ID" value="ABE41177.1"/>
    <property type="molecule type" value="Genomic_DNA"/>
</dbReference>
<dbReference type="HOGENOM" id="CLU_1694129_0_0_5"/>
<dbReference type="STRING" id="316057.RPD_3958"/>
<dbReference type="BioCyc" id="RPAL316057:RPD_RS19880-MONOMER"/>
<protein>
    <submittedName>
        <fullName evidence="1">Uncharacterized protein</fullName>
    </submittedName>
</protein>
<dbReference type="KEGG" id="rpd:RPD_3958"/>
<evidence type="ECO:0000313" key="1">
    <source>
        <dbReference type="EMBL" id="ABE41177.1"/>
    </source>
</evidence>
<dbReference type="AlphaFoldDB" id="Q131R2"/>
<accession>Q131R2</accession>
<dbReference type="Proteomes" id="UP000001818">
    <property type="component" value="Chromosome"/>
</dbReference>